<organism evidence="3 4">
    <name type="scientific">Burkholderia singularis</name>
    <dbReference type="NCBI Taxonomy" id="1503053"/>
    <lineage>
        <taxon>Bacteria</taxon>
        <taxon>Pseudomonadati</taxon>
        <taxon>Pseudomonadota</taxon>
        <taxon>Betaproteobacteria</taxon>
        <taxon>Burkholderiales</taxon>
        <taxon>Burkholderiaceae</taxon>
        <taxon>Burkholderia</taxon>
        <taxon>pseudomallei group</taxon>
    </lineage>
</organism>
<dbReference type="Proteomes" id="UP000062788">
    <property type="component" value="Unassembled WGS sequence"/>
</dbReference>
<dbReference type="RefSeq" id="WP_059512962.1">
    <property type="nucleotide sequence ID" value="NZ_LOWA01000011.1"/>
</dbReference>
<dbReference type="OrthoDB" id="531568at2"/>
<proteinExistence type="predicted"/>
<feature type="signal peptide" evidence="1">
    <location>
        <begin position="1"/>
        <end position="24"/>
    </location>
</feature>
<evidence type="ECO:0000259" key="2">
    <source>
        <dbReference type="Pfam" id="PF14347"/>
    </source>
</evidence>
<feature type="chain" id="PRO_5007158261" evidence="1">
    <location>
        <begin position="25"/>
        <end position="135"/>
    </location>
</feature>
<accession>A0A118DQI9</accession>
<dbReference type="InterPro" id="IPR025512">
    <property type="entry name" value="DUF4399"/>
</dbReference>
<evidence type="ECO:0000313" key="3">
    <source>
        <dbReference type="EMBL" id="KVE29664.1"/>
    </source>
</evidence>
<sequence length="135" mass="14221">MFNTKWLAGAFAAAAFGTSAAAYAETNVYFAEPANGATVTSPVHLKFGLEGDMAIKPAGDMTANTGHHHLLIDGQPIPKGEVIPANEHSLHYGKGQTEADVKLSPGPHKLTLQLGDGMHRSYGPELSQTITVNVK</sequence>
<dbReference type="Pfam" id="PF14347">
    <property type="entry name" value="DUF4399"/>
    <property type="match status" value="1"/>
</dbReference>
<evidence type="ECO:0000256" key="1">
    <source>
        <dbReference type="SAM" id="SignalP"/>
    </source>
</evidence>
<evidence type="ECO:0000313" key="4">
    <source>
        <dbReference type="Proteomes" id="UP000062788"/>
    </source>
</evidence>
<gene>
    <name evidence="3" type="ORF">WS67_00060</name>
</gene>
<keyword evidence="1" id="KW-0732">Signal</keyword>
<dbReference type="AlphaFoldDB" id="A0A118DQI9"/>
<reference evidence="3 4" key="1">
    <citation type="submission" date="2015-11" db="EMBL/GenBank/DDBJ databases">
        <title>Expanding the genomic diversity of Burkholderia species for the development of highly accurate diagnostics.</title>
        <authorList>
            <person name="Sahl J."/>
            <person name="Keim P."/>
            <person name="Wagner D."/>
        </authorList>
    </citation>
    <scope>NUCLEOTIDE SEQUENCE [LARGE SCALE GENOMIC DNA]</scope>
    <source>
        <strain evidence="3 4">TSV85</strain>
    </source>
</reference>
<name>A0A118DQI9_9BURK</name>
<feature type="domain" description="DUF4399" evidence="2">
    <location>
        <begin position="46"/>
        <end position="135"/>
    </location>
</feature>
<protein>
    <submittedName>
        <fullName evidence="3">Rod shape-determining protein RodA</fullName>
    </submittedName>
</protein>
<comment type="caution">
    <text evidence="3">The sequence shown here is derived from an EMBL/GenBank/DDBJ whole genome shotgun (WGS) entry which is preliminary data.</text>
</comment>
<keyword evidence="4" id="KW-1185">Reference proteome</keyword>
<dbReference type="EMBL" id="LOWA01000011">
    <property type="protein sequence ID" value="KVE29664.1"/>
    <property type="molecule type" value="Genomic_DNA"/>
</dbReference>